<keyword evidence="3" id="KW-1185">Reference proteome</keyword>
<organism evidence="2 3">
    <name type="scientific">Caproiciproducens faecalis</name>
    <dbReference type="NCBI Taxonomy" id="2820301"/>
    <lineage>
        <taxon>Bacteria</taxon>
        <taxon>Bacillati</taxon>
        <taxon>Bacillota</taxon>
        <taxon>Clostridia</taxon>
        <taxon>Eubacteriales</taxon>
        <taxon>Acutalibacteraceae</taxon>
        <taxon>Caproiciproducens</taxon>
    </lineage>
</organism>
<gene>
    <name evidence="2" type="ORF">J5W02_11765</name>
</gene>
<feature type="domain" description="Phospholipase C/D" evidence="1">
    <location>
        <begin position="6"/>
        <end position="156"/>
    </location>
</feature>
<protein>
    <submittedName>
        <fullName evidence="2">Zinc dependent phospholipase C family protein</fullName>
    </submittedName>
</protein>
<dbReference type="EMBL" id="JAGFNZ010000004">
    <property type="protein sequence ID" value="MBW7573487.1"/>
    <property type="molecule type" value="Genomic_DNA"/>
</dbReference>
<dbReference type="Proteomes" id="UP000719942">
    <property type="component" value="Unassembled WGS sequence"/>
</dbReference>
<sequence length="296" mass="34276">MPAAITHFLHAQRVLEHLQKTETNLEWNPEAFFWGAQGPDFLYCHRYFPWQKGENLRTYAEKLHRTNPSKILSLMRECYRKQSNKEMTLSYIDGFLCHYSLDRICHPFVQSGVLALLAQDATQGEEILHNQIESALDVILLRYEKSALPTEFDLKQTVPKDCSVQLHIADLYAYLLHGLFGVEDAGLLLYQATKDCRKVFGLLNDRTTLKQALLERRERNGKRTISCHFRGISEGDDCDYANILHQEWNWPADSGTARDDSFLDLYEESVKDSIQLIGGFLQTDDYDQLTDNIFFI</sequence>
<comment type="caution">
    <text evidence="2">The sequence shown here is derived from an EMBL/GenBank/DDBJ whole genome shotgun (WGS) entry which is preliminary data.</text>
</comment>
<dbReference type="RefSeq" id="WP_219965879.1">
    <property type="nucleotide sequence ID" value="NZ_JAGFNZ010000004.1"/>
</dbReference>
<dbReference type="Pfam" id="PF00882">
    <property type="entry name" value="Zn_dep_PLPC"/>
    <property type="match status" value="1"/>
</dbReference>
<evidence type="ECO:0000313" key="3">
    <source>
        <dbReference type="Proteomes" id="UP000719942"/>
    </source>
</evidence>
<name>A0ABS7DQA6_9FIRM</name>
<evidence type="ECO:0000313" key="2">
    <source>
        <dbReference type="EMBL" id="MBW7573487.1"/>
    </source>
</evidence>
<proteinExistence type="predicted"/>
<evidence type="ECO:0000259" key="1">
    <source>
        <dbReference type="Pfam" id="PF00882"/>
    </source>
</evidence>
<dbReference type="InterPro" id="IPR029002">
    <property type="entry name" value="PLPC/GPLD1"/>
</dbReference>
<reference evidence="2 3" key="1">
    <citation type="submission" date="2021-03" db="EMBL/GenBank/DDBJ databases">
        <title>Caproiciproducens sp. nov. isolated from feces of cow.</title>
        <authorList>
            <person name="Choi J.-Y."/>
        </authorList>
    </citation>
    <scope>NUCLEOTIDE SEQUENCE [LARGE SCALE GENOMIC DNA]</scope>
    <source>
        <strain evidence="2 3">AGMB10547</strain>
    </source>
</reference>
<accession>A0ABS7DQA6</accession>